<name>A0A6M2DS87_XENCH</name>
<dbReference type="AlphaFoldDB" id="A0A6M2DS87"/>
<evidence type="ECO:0000256" key="1">
    <source>
        <dbReference type="SAM" id="MobiDB-lite"/>
    </source>
</evidence>
<sequence length="99" mass="10859">MAQGKIKVKTNVPLKNTKNKKPKGKATSRRANAPIQPKKKKFEESSKLKQMITKTVNKSLEADIRAIANDNNKILSEAQKAVVAHNSRTAPTAPALNKN</sequence>
<reference evidence="2" key="1">
    <citation type="submission" date="2020-03" db="EMBL/GenBank/DDBJ databases">
        <title>Transcriptomic Profiling of the Digestive Tract of the Rat Flea, Xenopsylla cheopis, Following Blood Feeding and Infection with Yersinia pestis.</title>
        <authorList>
            <person name="Bland D.M."/>
            <person name="Martens C.A."/>
            <person name="Virtaneva K."/>
            <person name="Kanakabandi K."/>
            <person name="Long D."/>
            <person name="Rosenke R."/>
            <person name="Saturday G.A."/>
            <person name="Hoyt F.H."/>
            <person name="Bruno D.P."/>
            <person name="Ribeiro J.M.C."/>
            <person name="Hinnebusch J."/>
        </authorList>
    </citation>
    <scope>NUCLEOTIDE SEQUENCE</scope>
</reference>
<dbReference type="Pfam" id="PF09495">
    <property type="entry name" value="DUF2462"/>
    <property type="match status" value="1"/>
</dbReference>
<feature type="compositionally biased region" description="Basic residues" evidence="1">
    <location>
        <begin position="17"/>
        <end position="28"/>
    </location>
</feature>
<organism evidence="2">
    <name type="scientific">Xenopsylla cheopis</name>
    <name type="common">Oriental rat flea</name>
    <name type="synonym">Pulex cheopis</name>
    <dbReference type="NCBI Taxonomy" id="163159"/>
    <lineage>
        <taxon>Eukaryota</taxon>
        <taxon>Metazoa</taxon>
        <taxon>Ecdysozoa</taxon>
        <taxon>Arthropoda</taxon>
        <taxon>Hexapoda</taxon>
        <taxon>Insecta</taxon>
        <taxon>Pterygota</taxon>
        <taxon>Neoptera</taxon>
        <taxon>Endopterygota</taxon>
        <taxon>Siphonaptera</taxon>
        <taxon>Pulicidae</taxon>
        <taxon>Xenopsyllinae</taxon>
        <taxon>Xenopsylla</taxon>
    </lineage>
</organism>
<protein>
    <submittedName>
        <fullName evidence="2">Uncharacterized protein</fullName>
    </submittedName>
</protein>
<dbReference type="InterPro" id="IPR019034">
    <property type="entry name" value="UPF0390"/>
</dbReference>
<feature type="region of interest" description="Disordered" evidence="1">
    <location>
        <begin position="1"/>
        <end position="47"/>
    </location>
</feature>
<evidence type="ECO:0000313" key="2">
    <source>
        <dbReference type="EMBL" id="NOV48008.1"/>
    </source>
</evidence>
<dbReference type="EMBL" id="GIIL01004282">
    <property type="protein sequence ID" value="NOV48008.1"/>
    <property type="molecule type" value="Transcribed_RNA"/>
</dbReference>
<accession>A0A6M2DS87</accession>
<proteinExistence type="predicted"/>